<feature type="region of interest" description="Disordered" evidence="1">
    <location>
        <begin position="414"/>
        <end position="465"/>
    </location>
</feature>
<dbReference type="PANTHER" id="PTHR13060:SF0">
    <property type="entry name" value="PROTEIN ECDYSONELESS HOMOLOG"/>
    <property type="match status" value="1"/>
</dbReference>
<dbReference type="GeneID" id="80873831"/>
<dbReference type="EMBL" id="CP115611">
    <property type="protein sequence ID" value="WBW70533.1"/>
    <property type="molecule type" value="Genomic_DNA"/>
</dbReference>
<name>A0AAF0ATK3_9SCHI</name>
<sequence>MNSTMDFKDFDKEAIGQNECRVLVVFRSSSLEDQKSSAKQFKLQLEHLMETYGKDRIWQNERFTLSEDTIHGFYCLFGSTDFGDCIADEWWIVWLLFEASRSVKNAFCRIIDADGEFLLIEAAFSIPKWIDEDNSDYRVWIHDGNVLLLRPDRASPQAYERCKPLSRNEAIERINIGENFDIPPKVNKSIQLRLEEYPETANNHHRAVVTIPRSIAYLLRKNKHLISKAVTAFYYRDPISEKKCDSMEKFYPKDLVTMTVYFTPLLYAQLAQQRTRKFAPFSLPSQGKEPAFIRAELGMKLACGFEILYDSNEQDEIKQLIDQNLEGAVFPTDEELKASPLVNDDTSFMDVDPDDLENMLKSRMKDLEESRSDKESLGSADSVSSDDEQAPNASQIDRKKDFNEHDLKEIISKIENFVESDDESSSDRPDFYGVENSEEEEQLYTYDPGNREGIFPKHGIAEPNEGDIEFDETKFFDILKEPTSDIAATDHPSALESDSSELSDDELPGNMNLQEYMQAMDEELNSQKVGNKEGSSGPFKDESSDLGIDLNLAKNLIEGIQANPDAYGGPISTLLDSLNIQVPKGK</sequence>
<gene>
    <name evidence="2" type="primary">sgt1</name>
    <name evidence="2" type="ORF">SOMG_00348</name>
</gene>
<evidence type="ECO:0000256" key="1">
    <source>
        <dbReference type="SAM" id="MobiDB-lite"/>
    </source>
</evidence>
<dbReference type="AlphaFoldDB" id="A0AAF0ATK3"/>
<feature type="region of interest" description="Disordered" evidence="1">
    <location>
        <begin position="365"/>
        <end position="401"/>
    </location>
</feature>
<feature type="compositionally biased region" description="Basic and acidic residues" evidence="1">
    <location>
        <begin position="365"/>
        <end position="376"/>
    </location>
</feature>
<accession>A0AAF0ATK3</accession>
<protein>
    <submittedName>
        <fullName evidence="2">SnRNP binding protein Sgt1</fullName>
    </submittedName>
</protein>
<reference evidence="2 3" key="1">
    <citation type="journal article" date="2023" name="G3 (Bethesda)">
        <title>A high-quality reference genome for the fission yeast Schizosaccharomyces osmophilus.</title>
        <authorList>
            <person name="Jia G.S."/>
            <person name="Zhang W.C."/>
            <person name="Liang Y."/>
            <person name="Liu X.H."/>
            <person name="Rhind N."/>
            <person name="Pidoux A."/>
            <person name="Brysch-Herzberg M."/>
            <person name="Du L.L."/>
        </authorList>
    </citation>
    <scope>NUCLEOTIDE SEQUENCE [LARGE SCALE GENOMIC DNA]</scope>
    <source>
        <strain evidence="2 3">CBS 15793</strain>
    </source>
</reference>
<evidence type="ECO:0000313" key="3">
    <source>
        <dbReference type="Proteomes" id="UP001212411"/>
    </source>
</evidence>
<organism evidence="2 3">
    <name type="scientific">Schizosaccharomyces osmophilus</name>
    <dbReference type="NCBI Taxonomy" id="2545709"/>
    <lineage>
        <taxon>Eukaryota</taxon>
        <taxon>Fungi</taxon>
        <taxon>Dikarya</taxon>
        <taxon>Ascomycota</taxon>
        <taxon>Taphrinomycotina</taxon>
        <taxon>Schizosaccharomycetes</taxon>
        <taxon>Schizosaccharomycetales</taxon>
        <taxon>Schizosaccharomycetaceae</taxon>
        <taxon>Schizosaccharomyces</taxon>
    </lineage>
</organism>
<dbReference type="Pfam" id="PF07093">
    <property type="entry name" value="SGT1"/>
    <property type="match status" value="1"/>
</dbReference>
<dbReference type="PANTHER" id="PTHR13060">
    <property type="entry name" value="SGT1 PROTEIN HSGT1 SUPPRESSOR OF GCR2"/>
    <property type="match status" value="1"/>
</dbReference>
<dbReference type="KEGG" id="som:SOMG_00348"/>
<dbReference type="Proteomes" id="UP001212411">
    <property type="component" value="Chromosome 1"/>
</dbReference>
<evidence type="ECO:0000313" key="2">
    <source>
        <dbReference type="EMBL" id="WBW70533.1"/>
    </source>
</evidence>
<dbReference type="GO" id="GO:0005634">
    <property type="term" value="C:nucleus"/>
    <property type="evidence" value="ECO:0007669"/>
    <property type="project" value="TreeGrafter"/>
</dbReference>
<keyword evidence="3" id="KW-1185">Reference proteome</keyword>
<feature type="region of interest" description="Disordered" evidence="1">
    <location>
        <begin position="482"/>
        <end position="508"/>
    </location>
</feature>
<feature type="compositionally biased region" description="Acidic residues" evidence="1">
    <location>
        <begin position="498"/>
        <end position="507"/>
    </location>
</feature>
<dbReference type="RefSeq" id="XP_056034776.1">
    <property type="nucleotide sequence ID" value="XM_056179142.1"/>
</dbReference>
<proteinExistence type="predicted"/>
<dbReference type="InterPro" id="IPR010770">
    <property type="entry name" value="Ecd"/>
</dbReference>